<name>A0A1T4VN34_9GAMM</name>
<dbReference type="InterPro" id="IPR007398">
    <property type="entry name" value="BioG"/>
</dbReference>
<dbReference type="Pfam" id="PF04301">
    <property type="entry name" value="BioG"/>
    <property type="match status" value="1"/>
</dbReference>
<evidence type="ECO:0000313" key="1">
    <source>
        <dbReference type="EMBL" id="SKA66402.1"/>
    </source>
</evidence>
<dbReference type="RefSeq" id="WP_078929187.1">
    <property type="nucleotide sequence ID" value="NZ_FUXX01000035.1"/>
</dbReference>
<evidence type="ECO:0000313" key="2">
    <source>
        <dbReference type="Proteomes" id="UP000242432"/>
    </source>
</evidence>
<dbReference type="EMBL" id="FUXX01000035">
    <property type="protein sequence ID" value="SKA66402.1"/>
    <property type="molecule type" value="Genomic_DNA"/>
</dbReference>
<protein>
    <submittedName>
        <fullName evidence="1">Biotin synthesis protein BioG</fullName>
    </submittedName>
</protein>
<proteinExistence type="predicted"/>
<dbReference type="STRING" id="83771.SAMN02910357_02074"/>
<gene>
    <name evidence="1" type="ORF">SAMN02745213_01815</name>
</gene>
<dbReference type="Proteomes" id="UP000242432">
    <property type="component" value="Unassembled WGS sequence"/>
</dbReference>
<reference evidence="2" key="1">
    <citation type="submission" date="2017-02" db="EMBL/GenBank/DDBJ databases">
        <authorList>
            <person name="Varghese N."/>
            <person name="Submissions S."/>
        </authorList>
    </citation>
    <scope>NUCLEOTIDE SEQUENCE [LARGE SCALE GENOMIC DNA]</scope>
    <source>
        <strain evidence="2">DSM 3072</strain>
    </source>
</reference>
<organism evidence="1 2">
    <name type="scientific">Succinivibrio dextrinosolvens DSM 3072</name>
    <dbReference type="NCBI Taxonomy" id="1123324"/>
    <lineage>
        <taxon>Bacteria</taxon>
        <taxon>Pseudomonadati</taxon>
        <taxon>Pseudomonadota</taxon>
        <taxon>Gammaproteobacteria</taxon>
        <taxon>Aeromonadales</taxon>
        <taxon>Succinivibrionaceae</taxon>
        <taxon>Succinivibrio</taxon>
    </lineage>
</organism>
<accession>A0A1T4VN34</accession>
<sequence>MKQLFVKQNHTDSLNLIFLGYGQDGAIFEQLKDSDCADIALVYDYENEDFDSSVYSKYKDINLISWSMGVMMAPKVLDKNGLLDKVTVSSAINGTLEGINDEYGIPLKMWNATIDALCESAILKFYRRMCFDAKLYEEYLKFRPQRSVESLKSELIFIRDFTNNPLVDGFFYNNAFIGLKDKIISPVNQLNSFKKTKTITQEVECAHYSYELFKNQLV</sequence>
<dbReference type="AlphaFoldDB" id="A0A1T4VN34"/>
<keyword evidence="2" id="KW-1185">Reference proteome</keyword>